<evidence type="ECO:0000259" key="1">
    <source>
        <dbReference type="Pfam" id="PF13529"/>
    </source>
</evidence>
<evidence type="ECO:0000313" key="2">
    <source>
        <dbReference type="EMBL" id="MBE9028365.1"/>
    </source>
</evidence>
<dbReference type="Pfam" id="PF13529">
    <property type="entry name" value="Peptidase_C39_2"/>
    <property type="match status" value="1"/>
</dbReference>
<dbReference type="AlphaFoldDB" id="A0A928VHD6"/>
<evidence type="ECO:0000313" key="3">
    <source>
        <dbReference type="Proteomes" id="UP000625316"/>
    </source>
</evidence>
<dbReference type="Gene3D" id="3.90.70.10">
    <property type="entry name" value="Cysteine proteinases"/>
    <property type="match status" value="1"/>
</dbReference>
<keyword evidence="3" id="KW-1185">Reference proteome</keyword>
<feature type="domain" description="Peptidase C39-like" evidence="1">
    <location>
        <begin position="21"/>
        <end position="146"/>
    </location>
</feature>
<comment type="caution">
    <text evidence="2">The sequence shown here is derived from an EMBL/GenBank/DDBJ whole genome shotgun (WGS) entry which is preliminary data.</text>
</comment>
<reference evidence="2" key="1">
    <citation type="submission" date="2020-10" db="EMBL/GenBank/DDBJ databases">
        <authorList>
            <person name="Castelo-Branco R."/>
            <person name="Eusebio N."/>
            <person name="Adriana R."/>
            <person name="Vieira A."/>
            <person name="Brugerolle De Fraissinette N."/>
            <person name="Rezende De Castro R."/>
            <person name="Schneider M.P."/>
            <person name="Vasconcelos V."/>
            <person name="Leao P.N."/>
        </authorList>
    </citation>
    <scope>NUCLEOTIDE SEQUENCE</scope>
    <source>
        <strain evidence="2">LEGE 11480</strain>
    </source>
</reference>
<dbReference type="Proteomes" id="UP000625316">
    <property type="component" value="Unassembled WGS sequence"/>
</dbReference>
<dbReference type="InterPro" id="IPR039564">
    <property type="entry name" value="Peptidase_C39-like"/>
</dbReference>
<name>A0A928VHD6_9CYAN</name>
<organism evidence="2 3">
    <name type="scientific">Romeriopsis navalis LEGE 11480</name>
    <dbReference type="NCBI Taxonomy" id="2777977"/>
    <lineage>
        <taxon>Bacteria</taxon>
        <taxon>Bacillati</taxon>
        <taxon>Cyanobacteriota</taxon>
        <taxon>Cyanophyceae</taxon>
        <taxon>Leptolyngbyales</taxon>
        <taxon>Leptolyngbyaceae</taxon>
        <taxon>Romeriopsis</taxon>
        <taxon>Romeriopsis navalis</taxon>
    </lineage>
</organism>
<gene>
    <name evidence="2" type="ORF">IQ266_01180</name>
</gene>
<dbReference type="EMBL" id="JADEXQ010000002">
    <property type="protein sequence ID" value="MBE9028365.1"/>
    <property type="molecule type" value="Genomic_DNA"/>
</dbReference>
<dbReference type="RefSeq" id="WP_264323186.1">
    <property type="nucleotide sequence ID" value="NZ_JADEXQ010000002.1"/>
</dbReference>
<protein>
    <submittedName>
        <fullName evidence="2">C39 family peptidase</fullName>
    </submittedName>
</protein>
<sequence>MTTTLQIRSKAQPTLPKTIRLDVPYRSQRNNTLNPDGACNVTSIAMPLLYFGVQPRYPEMFPQFEDELYDYTERLGLNRHDALDLVKVIEAYGCRDRFSSTYQMVDVKAALANDQPVILHGYFTSFGHIIVAVGYDDYGLIVHDPYGEWYSWGYDLNEPGTNNTKGKYQHYSYRLIENACMPDGNLWAHIVSRG</sequence>
<accession>A0A928VHD6</accession>
<proteinExistence type="predicted"/>